<evidence type="ECO:0000259" key="1">
    <source>
        <dbReference type="Pfam" id="PF08542"/>
    </source>
</evidence>
<dbReference type="Gene3D" id="1.20.272.10">
    <property type="match status" value="1"/>
</dbReference>
<accession>A0A8J9UEF8</accession>
<dbReference type="OrthoDB" id="4199794at2759"/>
<organism evidence="2 3">
    <name type="scientific">Brenthis ino</name>
    <name type="common">lesser marbled fritillary</name>
    <dbReference type="NCBI Taxonomy" id="405034"/>
    <lineage>
        <taxon>Eukaryota</taxon>
        <taxon>Metazoa</taxon>
        <taxon>Ecdysozoa</taxon>
        <taxon>Arthropoda</taxon>
        <taxon>Hexapoda</taxon>
        <taxon>Insecta</taxon>
        <taxon>Pterygota</taxon>
        <taxon>Neoptera</taxon>
        <taxon>Endopterygota</taxon>
        <taxon>Lepidoptera</taxon>
        <taxon>Glossata</taxon>
        <taxon>Ditrysia</taxon>
        <taxon>Papilionoidea</taxon>
        <taxon>Nymphalidae</taxon>
        <taxon>Heliconiinae</taxon>
        <taxon>Argynnini</taxon>
        <taxon>Brenthis</taxon>
    </lineage>
</organism>
<dbReference type="SUPFAM" id="SSF48019">
    <property type="entry name" value="post-AAA+ oligomerization domain-like"/>
    <property type="match status" value="1"/>
</dbReference>
<gene>
    <name evidence="2" type="ORF">BINO364_LOCUS5276</name>
</gene>
<dbReference type="GO" id="GO:0003677">
    <property type="term" value="F:DNA binding"/>
    <property type="evidence" value="ECO:0007669"/>
    <property type="project" value="InterPro"/>
</dbReference>
<name>A0A8J9UEF8_9NEOP</name>
<sequence>MEVLYIVMMCRRWSVSVWQVIAKLVKLGYAAEDIVSNVFRVGKALEADEALRLALLREAGRAHLRVAAGLASPLQLAALLARACRAAAHAHAHDDDDW</sequence>
<proteinExistence type="predicted"/>
<protein>
    <recommendedName>
        <fullName evidence="1">Replication factor C C-terminal domain-containing protein</fullName>
    </recommendedName>
</protein>
<dbReference type="EMBL" id="OV170233">
    <property type="protein sequence ID" value="CAH0718866.1"/>
    <property type="molecule type" value="Genomic_DNA"/>
</dbReference>
<evidence type="ECO:0000313" key="2">
    <source>
        <dbReference type="EMBL" id="CAH0718866.1"/>
    </source>
</evidence>
<feature type="domain" description="Replication factor C C-terminal" evidence="1">
    <location>
        <begin position="17"/>
        <end position="82"/>
    </location>
</feature>
<feature type="non-terminal residue" evidence="2">
    <location>
        <position position="98"/>
    </location>
</feature>
<evidence type="ECO:0000313" key="3">
    <source>
        <dbReference type="Proteomes" id="UP000838878"/>
    </source>
</evidence>
<dbReference type="GO" id="GO:0006260">
    <property type="term" value="P:DNA replication"/>
    <property type="evidence" value="ECO:0007669"/>
    <property type="project" value="InterPro"/>
</dbReference>
<dbReference type="Proteomes" id="UP000838878">
    <property type="component" value="Chromosome 13"/>
</dbReference>
<reference evidence="2" key="1">
    <citation type="submission" date="2021-12" db="EMBL/GenBank/DDBJ databases">
        <authorList>
            <person name="Martin H S."/>
        </authorList>
    </citation>
    <scope>NUCLEOTIDE SEQUENCE</scope>
</reference>
<keyword evidence="3" id="KW-1185">Reference proteome</keyword>
<dbReference type="InterPro" id="IPR008921">
    <property type="entry name" value="DNA_pol3_clamp-load_cplx_C"/>
</dbReference>
<dbReference type="Pfam" id="PF08542">
    <property type="entry name" value="Rep_fac_C"/>
    <property type="match status" value="1"/>
</dbReference>
<dbReference type="AlphaFoldDB" id="A0A8J9UEF8"/>
<dbReference type="InterPro" id="IPR013748">
    <property type="entry name" value="Rep_factorC_C"/>
</dbReference>